<dbReference type="AlphaFoldDB" id="A0A0A9HXG9"/>
<dbReference type="EMBL" id="GBRH01160323">
    <property type="protein sequence ID" value="JAE37573.1"/>
    <property type="molecule type" value="Transcribed_RNA"/>
</dbReference>
<reference evidence="1" key="1">
    <citation type="submission" date="2014-09" db="EMBL/GenBank/DDBJ databases">
        <authorList>
            <person name="Magalhaes I.L.F."/>
            <person name="Oliveira U."/>
            <person name="Santos F.R."/>
            <person name="Vidigal T.H.D.A."/>
            <person name="Brescovit A.D."/>
            <person name="Santos A.J."/>
        </authorList>
    </citation>
    <scope>NUCLEOTIDE SEQUENCE</scope>
    <source>
        <tissue evidence="1">Shoot tissue taken approximately 20 cm above the soil surface</tissue>
    </source>
</reference>
<proteinExistence type="predicted"/>
<accession>A0A0A9HXG9</accession>
<protein>
    <submittedName>
        <fullName evidence="1">Uncharacterized protein</fullName>
    </submittedName>
</protein>
<name>A0A0A9HXG9_ARUDO</name>
<sequence>MCLCERRQEECVHSFSKYAGVNCRTRD</sequence>
<reference evidence="1" key="2">
    <citation type="journal article" date="2015" name="Data Brief">
        <title>Shoot transcriptome of the giant reed, Arundo donax.</title>
        <authorList>
            <person name="Barrero R.A."/>
            <person name="Guerrero F.D."/>
            <person name="Moolhuijzen P."/>
            <person name="Goolsby J.A."/>
            <person name="Tidwell J."/>
            <person name="Bellgard S.E."/>
            <person name="Bellgard M.I."/>
        </authorList>
    </citation>
    <scope>NUCLEOTIDE SEQUENCE</scope>
    <source>
        <tissue evidence="1">Shoot tissue taken approximately 20 cm above the soil surface</tissue>
    </source>
</reference>
<organism evidence="1">
    <name type="scientific">Arundo donax</name>
    <name type="common">Giant reed</name>
    <name type="synonym">Donax arundinaceus</name>
    <dbReference type="NCBI Taxonomy" id="35708"/>
    <lineage>
        <taxon>Eukaryota</taxon>
        <taxon>Viridiplantae</taxon>
        <taxon>Streptophyta</taxon>
        <taxon>Embryophyta</taxon>
        <taxon>Tracheophyta</taxon>
        <taxon>Spermatophyta</taxon>
        <taxon>Magnoliopsida</taxon>
        <taxon>Liliopsida</taxon>
        <taxon>Poales</taxon>
        <taxon>Poaceae</taxon>
        <taxon>PACMAD clade</taxon>
        <taxon>Arundinoideae</taxon>
        <taxon>Arundineae</taxon>
        <taxon>Arundo</taxon>
    </lineage>
</organism>
<evidence type="ECO:0000313" key="1">
    <source>
        <dbReference type="EMBL" id="JAE37573.1"/>
    </source>
</evidence>